<dbReference type="GO" id="GO:0016787">
    <property type="term" value="F:hydrolase activity"/>
    <property type="evidence" value="ECO:0007669"/>
    <property type="project" value="UniProtKB-UniRule"/>
</dbReference>
<evidence type="ECO:0000256" key="2">
    <source>
        <dbReference type="ARBA" id="ARBA00022741"/>
    </source>
</evidence>
<evidence type="ECO:0000256" key="4">
    <source>
        <dbReference type="ARBA" id="ARBA00022806"/>
    </source>
</evidence>
<dbReference type="InterPro" id="IPR000212">
    <property type="entry name" value="DNA_helicase_UvrD/REP"/>
</dbReference>
<evidence type="ECO:0000256" key="8">
    <source>
        <dbReference type="ARBA" id="ARBA00034617"/>
    </source>
</evidence>
<dbReference type="GO" id="GO:0033202">
    <property type="term" value="C:DNA helicase complex"/>
    <property type="evidence" value="ECO:0007669"/>
    <property type="project" value="TreeGrafter"/>
</dbReference>
<dbReference type="InterPro" id="IPR005751">
    <property type="entry name" value="ATP-dep_DNA_helicase_PcrA"/>
</dbReference>
<evidence type="ECO:0000256" key="1">
    <source>
        <dbReference type="ARBA" id="ARBA00009922"/>
    </source>
</evidence>
<comment type="similarity">
    <text evidence="1 11">Belongs to the helicase family. UvrD subfamily.</text>
</comment>
<dbReference type="GO" id="GO:0005524">
    <property type="term" value="F:ATP binding"/>
    <property type="evidence" value="ECO:0007669"/>
    <property type="project" value="UniProtKB-UniRule"/>
</dbReference>
<feature type="domain" description="UvrD-like helicase ATP-binding" evidence="12">
    <location>
        <begin position="7"/>
        <end position="285"/>
    </location>
</feature>
<feature type="domain" description="UvrD-like helicase C-terminal" evidence="13">
    <location>
        <begin position="286"/>
        <end position="561"/>
    </location>
</feature>
<keyword evidence="2 10" id="KW-0547">Nucleotide-binding</keyword>
<sequence length="739" mass="82680">MPTTQSIPLNEEQRRAVEHEGGPLLVFAGAGSGKTRVIAARIARLVAGGVYADRILAVTFTNKAAREMSERVESLTGASVRPMWIGTFHSICSRMLRRDADKLGLSRDFVIYDDSDQLSLIREIFKSKNLDEKSINPRVILREISNAKERLESPDAMAGRVAGFIERIAVDVYRSYSERLQKSNAMDFDDLIYWAVRLLEQRADVREQYQSRFQHVLVDEYQDVNLSQYRFVQLMAEKSRNLVVVGDDDQSIYRWRGADVKLILSFKADWPDATIIKLQQNYRSTKTILRAANEVIRNNRSRAHKELWTENTEGAHIHLIEAGTELDEAMAVAETILQDTSTGRRKYGEFAVLYRTNAQSRVLEEALLTLRIPHVLIGGQRFYERKEIKDAVAYLRLVLNSQDDVSFRRVINVPTRGIGATSIQAIEQFAAANSISLLEACATEEFLQQLSSRARNPIGAFSKAILEARHLSESGGVTQVLKSLLQASGYLSSLREDRSPDAQSRLENLQELLNVTTQYDASADEPTLSGFLESVALVSDADSIGEGGEAVTLMTLHTAKGLEFPVVFITGLEEGVFPHSRSMQDDAELEEERRLCYVGMTRAQQELYLLRAHRRSVYGQPQFNRPSRFLEEIPRELIRVMGGSRPAPEGLSTVYQERSGRYGVIEPRVAASPPPRTALRSPDWKPPFDVGQTVRHAKFGVGVVVACVPIKGDTEVTVAFPGVIGVKKLVQGLAKLEPT</sequence>
<feature type="binding site" evidence="10">
    <location>
        <begin position="28"/>
        <end position="35"/>
    </location>
    <ligand>
        <name>ATP</name>
        <dbReference type="ChEBI" id="CHEBI:30616"/>
    </ligand>
</feature>
<evidence type="ECO:0000313" key="14">
    <source>
        <dbReference type="EMBL" id="BBO23860.1"/>
    </source>
</evidence>
<evidence type="ECO:0000259" key="12">
    <source>
        <dbReference type="PROSITE" id="PS51198"/>
    </source>
</evidence>
<keyword evidence="6 11" id="KW-0238">DNA-binding</keyword>
<dbReference type="Proteomes" id="UP000662873">
    <property type="component" value="Chromosome"/>
</dbReference>
<dbReference type="Pfam" id="PF00580">
    <property type="entry name" value="UvrD-helicase"/>
    <property type="match status" value="1"/>
</dbReference>
<comment type="catalytic activity">
    <reaction evidence="8">
        <text>Couples ATP hydrolysis with the unwinding of duplex DNA by translocating in the 3'-5' direction.</text>
        <dbReference type="EC" id="5.6.2.4"/>
    </reaction>
</comment>
<dbReference type="GO" id="GO:0000725">
    <property type="term" value="P:recombinational repair"/>
    <property type="evidence" value="ECO:0007669"/>
    <property type="project" value="TreeGrafter"/>
</dbReference>
<evidence type="ECO:0000256" key="6">
    <source>
        <dbReference type="ARBA" id="ARBA00023125"/>
    </source>
</evidence>
<keyword evidence="5 10" id="KW-0067">ATP-binding</keyword>
<dbReference type="GO" id="GO:0003677">
    <property type="term" value="F:DNA binding"/>
    <property type="evidence" value="ECO:0007669"/>
    <property type="project" value="UniProtKB-KW"/>
</dbReference>
<dbReference type="NCBIfam" id="TIGR01073">
    <property type="entry name" value="pcrA"/>
    <property type="match status" value="1"/>
</dbReference>
<evidence type="ECO:0000259" key="13">
    <source>
        <dbReference type="PROSITE" id="PS51217"/>
    </source>
</evidence>
<accession>A0A809R8M1</accession>
<dbReference type="Gene3D" id="1.10.10.160">
    <property type="match status" value="1"/>
</dbReference>
<dbReference type="PROSITE" id="PS51217">
    <property type="entry name" value="UVRD_HELICASE_CTER"/>
    <property type="match status" value="1"/>
</dbReference>
<dbReference type="CDD" id="cd18807">
    <property type="entry name" value="SF1_C_UvrD"/>
    <property type="match status" value="1"/>
</dbReference>
<gene>
    <name evidence="14" type="ORF">NPRO_14550</name>
</gene>
<evidence type="ECO:0000256" key="11">
    <source>
        <dbReference type="RuleBase" id="RU364053"/>
    </source>
</evidence>
<dbReference type="GO" id="GO:0005829">
    <property type="term" value="C:cytosol"/>
    <property type="evidence" value="ECO:0007669"/>
    <property type="project" value="TreeGrafter"/>
</dbReference>
<evidence type="ECO:0000256" key="10">
    <source>
        <dbReference type="PROSITE-ProRule" id="PRU00560"/>
    </source>
</evidence>
<evidence type="ECO:0000256" key="3">
    <source>
        <dbReference type="ARBA" id="ARBA00022801"/>
    </source>
</evidence>
<dbReference type="EMBL" id="AP021858">
    <property type="protein sequence ID" value="BBO23860.1"/>
    <property type="molecule type" value="Genomic_DNA"/>
</dbReference>
<dbReference type="CDD" id="cd17932">
    <property type="entry name" value="DEXQc_UvrD"/>
    <property type="match status" value="1"/>
</dbReference>
<name>A0A809R8M1_9BACT</name>
<dbReference type="FunFam" id="1.10.486.10:FF:000003">
    <property type="entry name" value="ATP-dependent DNA helicase"/>
    <property type="match status" value="1"/>
</dbReference>
<proteinExistence type="inferred from homology"/>
<dbReference type="EC" id="5.6.2.4" evidence="11"/>
<organism evidence="14 15">
    <name type="scientific">Candidatus Nitrosymbiomonas proteolyticus</name>
    <dbReference type="NCBI Taxonomy" id="2608984"/>
    <lineage>
        <taxon>Bacteria</taxon>
        <taxon>Bacillati</taxon>
        <taxon>Armatimonadota</taxon>
        <taxon>Armatimonadota incertae sedis</taxon>
        <taxon>Candidatus Nitrosymbiomonas</taxon>
    </lineage>
</organism>
<dbReference type="InterPro" id="IPR013986">
    <property type="entry name" value="DExx_box_DNA_helicase_dom_sf"/>
</dbReference>
<dbReference type="SUPFAM" id="SSF52540">
    <property type="entry name" value="P-loop containing nucleoside triphosphate hydrolases"/>
    <property type="match status" value="1"/>
</dbReference>
<dbReference type="GO" id="GO:0009314">
    <property type="term" value="P:response to radiation"/>
    <property type="evidence" value="ECO:0007669"/>
    <property type="project" value="UniProtKB-ARBA"/>
</dbReference>
<dbReference type="InterPro" id="IPR014017">
    <property type="entry name" value="DNA_helicase_UvrD-like_C"/>
</dbReference>
<dbReference type="PANTHER" id="PTHR11070:SF2">
    <property type="entry name" value="ATP-DEPENDENT DNA HELICASE SRS2"/>
    <property type="match status" value="1"/>
</dbReference>
<evidence type="ECO:0000256" key="9">
    <source>
        <dbReference type="ARBA" id="ARBA00048988"/>
    </source>
</evidence>
<dbReference type="InterPro" id="IPR027417">
    <property type="entry name" value="P-loop_NTPase"/>
</dbReference>
<protein>
    <recommendedName>
        <fullName evidence="11">ATP-dependent DNA helicase</fullName>
        <ecNumber evidence="11">5.6.2.4</ecNumber>
    </recommendedName>
</protein>
<dbReference type="FunFam" id="1.10.10.160:FF:000001">
    <property type="entry name" value="ATP-dependent DNA helicase"/>
    <property type="match status" value="1"/>
</dbReference>
<dbReference type="Gene3D" id="1.10.486.10">
    <property type="entry name" value="PCRA, domain 4"/>
    <property type="match status" value="1"/>
</dbReference>
<dbReference type="AlphaFoldDB" id="A0A809R8M1"/>
<keyword evidence="7" id="KW-0413">Isomerase</keyword>
<keyword evidence="4 10" id="KW-0347">Helicase</keyword>
<dbReference type="Pfam" id="PF13361">
    <property type="entry name" value="UvrD_C"/>
    <property type="match status" value="1"/>
</dbReference>
<dbReference type="Pfam" id="PF21196">
    <property type="entry name" value="PcrA_UvrD_tudor"/>
    <property type="match status" value="1"/>
</dbReference>
<dbReference type="GO" id="GO:0006260">
    <property type="term" value="P:DNA replication"/>
    <property type="evidence" value="ECO:0007669"/>
    <property type="project" value="InterPro"/>
</dbReference>
<evidence type="ECO:0000256" key="5">
    <source>
        <dbReference type="ARBA" id="ARBA00022840"/>
    </source>
</evidence>
<reference evidence="14" key="1">
    <citation type="journal article" name="DNA Res.">
        <title>The physiological potential of anammox bacteria as revealed by their core genome structure.</title>
        <authorList>
            <person name="Okubo T."/>
            <person name="Toyoda A."/>
            <person name="Fukuhara K."/>
            <person name="Uchiyama I."/>
            <person name="Harigaya Y."/>
            <person name="Kuroiwa M."/>
            <person name="Suzuki T."/>
            <person name="Murakami Y."/>
            <person name="Suwa Y."/>
            <person name="Takami H."/>
        </authorList>
    </citation>
    <scope>NUCLEOTIDE SEQUENCE</scope>
    <source>
        <strain evidence="14">317325-2</strain>
    </source>
</reference>
<dbReference type="PROSITE" id="PS51198">
    <property type="entry name" value="UVRD_HELICASE_ATP_BIND"/>
    <property type="match status" value="1"/>
</dbReference>
<comment type="catalytic activity">
    <reaction evidence="9 11">
        <text>ATP + H2O = ADP + phosphate + H(+)</text>
        <dbReference type="Rhea" id="RHEA:13065"/>
        <dbReference type="ChEBI" id="CHEBI:15377"/>
        <dbReference type="ChEBI" id="CHEBI:15378"/>
        <dbReference type="ChEBI" id="CHEBI:30616"/>
        <dbReference type="ChEBI" id="CHEBI:43474"/>
        <dbReference type="ChEBI" id="CHEBI:456216"/>
        <dbReference type="EC" id="5.6.2.4"/>
    </reaction>
</comment>
<evidence type="ECO:0000313" key="15">
    <source>
        <dbReference type="Proteomes" id="UP000662873"/>
    </source>
</evidence>
<dbReference type="GO" id="GO:0043138">
    <property type="term" value="F:3'-5' DNA helicase activity"/>
    <property type="evidence" value="ECO:0007669"/>
    <property type="project" value="UniProtKB-EC"/>
</dbReference>
<dbReference type="KEGG" id="npy:NPRO_14550"/>
<keyword evidence="3 10" id="KW-0378">Hydrolase</keyword>
<dbReference type="PANTHER" id="PTHR11070">
    <property type="entry name" value="UVRD / RECB / PCRA DNA HELICASE FAMILY MEMBER"/>
    <property type="match status" value="1"/>
</dbReference>
<evidence type="ECO:0000256" key="7">
    <source>
        <dbReference type="ARBA" id="ARBA00023235"/>
    </source>
</evidence>
<dbReference type="Gene3D" id="3.40.50.300">
    <property type="entry name" value="P-loop containing nucleotide triphosphate hydrolases"/>
    <property type="match status" value="2"/>
</dbReference>
<dbReference type="InterPro" id="IPR014016">
    <property type="entry name" value="UvrD-like_ATP-bd"/>
</dbReference>